<dbReference type="AlphaFoldDB" id="A0A0B9G8S5"/>
<dbReference type="InterPro" id="IPR006750">
    <property type="entry name" value="YdcZ"/>
</dbReference>
<organism evidence="2 3">
    <name type="scientific">Photobacterium gaetbulicola</name>
    <dbReference type="NCBI Taxonomy" id="1295392"/>
    <lineage>
        <taxon>Bacteria</taxon>
        <taxon>Pseudomonadati</taxon>
        <taxon>Pseudomonadota</taxon>
        <taxon>Gammaproteobacteria</taxon>
        <taxon>Vibrionales</taxon>
        <taxon>Vibrionaceae</taxon>
        <taxon>Photobacterium</taxon>
    </lineage>
</organism>
<evidence type="ECO:0000256" key="1">
    <source>
        <dbReference type="SAM" id="Phobius"/>
    </source>
</evidence>
<protein>
    <submittedName>
        <fullName evidence="2">Membrane protein</fullName>
    </submittedName>
</protein>
<comment type="caution">
    <text evidence="2">The sequence shown here is derived from an EMBL/GenBank/DDBJ whole genome shotgun (WGS) entry which is preliminary data.</text>
</comment>
<proteinExistence type="predicted"/>
<feature type="transmembrane region" description="Helical" evidence="1">
    <location>
        <begin position="67"/>
        <end position="86"/>
    </location>
</feature>
<feature type="transmembrane region" description="Helical" evidence="1">
    <location>
        <begin position="35"/>
        <end position="55"/>
    </location>
</feature>
<gene>
    <name evidence="2" type="ORF">RJ45_02905</name>
</gene>
<dbReference type="Pfam" id="PF04657">
    <property type="entry name" value="DMT_YdcZ"/>
    <property type="match status" value="1"/>
</dbReference>
<dbReference type="EMBL" id="JWLZ01000024">
    <property type="protein sequence ID" value="KHT65098.1"/>
    <property type="molecule type" value="Genomic_DNA"/>
</dbReference>
<dbReference type="PANTHER" id="PTHR34821">
    <property type="entry name" value="INNER MEMBRANE PROTEIN YDCZ"/>
    <property type="match status" value="1"/>
</dbReference>
<feature type="transmembrane region" description="Helical" evidence="1">
    <location>
        <begin position="92"/>
        <end position="112"/>
    </location>
</feature>
<dbReference type="Proteomes" id="UP000031278">
    <property type="component" value="Unassembled WGS sequence"/>
</dbReference>
<reference evidence="2 3" key="1">
    <citation type="submission" date="2014-12" db="EMBL/GenBank/DDBJ databases">
        <title>Genome sequencing of Photobacterium gaetbulicola AD005a.</title>
        <authorList>
            <person name="Adrian T.G.S."/>
            <person name="Chan K.G."/>
        </authorList>
    </citation>
    <scope>NUCLEOTIDE SEQUENCE [LARGE SCALE GENOMIC DNA]</scope>
    <source>
        <strain evidence="2 3">AD005a</strain>
    </source>
</reference>
<dbReference type="PANTHER" id="PTHR34821:SF2">
    <property type="entry name" value="INNER MEMBRANE PROTEIN YDCZ"/>
    <property type="match status" value="1"/>
</dbReference>
<accession>A0A0B9G8S5</accession>
<keyword evidence="1" id="KW-0472">Membrane</keyword>
<keyword evidence="1" id="KW-1133">Transmembrane helix</keyword>
<dbReference type="GO" id="GO:0005886">
    <property type="term" value="C:plasma membrane"/>
    <property type="evidence" value="ECO:0007669"/>
    <property type="project" value="TreeGrafter"/>
</dbReference>
<keyword evidence="1" id="KW-0812">Transmembrane</keyword>
<sequence>MIIFVLLAILSGIALSTQAAINGQLGVKVGIIRSSLLTFTVGTVVTALLILFFEPSYDATLLTVPKWQLTGALFGIVYMVVMVASVPKIGVAVATVATIFGQITMSLFIDTAGLLGNEPIALNYWRLAATLCIAAALVCIFMANQSPENNNE</sequence>
<dbReference type="RefSeq" id="WP_039457773.1">
    <property type="nucleotide sequence ID" value="NZ_JWLZ01000024.1"/>
</dbReference>
<name>A0A0B9G8S5_9GAMM</name>
<evidence type="ECO:0000313" key="2">
    <source>
        <dbReference type="EMBL" id="KHT65098.1"/>
    </source>
</evidence>
<evidence type="ECO:0000313" key="3">
    <source>
        <dbReference type="Proteomes" id="UP000031278"/>
    </source>
</evidence>
<feature type="transmembrane region" description="Helical" evidence="1">
    <location>
        <begin position="124"/>
        <end position="143"/>
    </location>
</feature>